<dbReference type="InterPro" id="IPR052292">
    <property type="entry name" value="Glucose_repression_reg"/>
</dbReference>
<gene>
    <name evidence="2" type="ORF">BGZ65_007593</name>
</gene>
<evidence type="ECO:0000313" key="3">
    <source>
        <dbReference type="Proteomes" id="UP000749646"/>
    </source>
</evidence>
<dbReference type="InterPro" id="IPR013860">
    <property type="entry name" value="AreA_GATA"/>
</dbReference>
<organism evidence="2 3">
    <name type="scientific">Modicella reniformis</name>
    <dbReference type="NCBI Taxonomy" id="1440133"/>
    <lineage>
        <taxon>Eukaryota</taxon>
        <taxon>Fungi</taxon>
        <taxon>Fungi incertae sedis</taxon>
        <taxon>Mucoromycota</taxon>
        <taxon>Mortierellomycotina</taxon>
        <taxon>Mortierellomycetes</taxon>
        <taxon>Mortierellales</taxon>
        <taxon>Mortierellaceae</taxon>
        <taxon>Modicella</taxon>
    </lineage>
</organism>
<reference evidence="2" key="1">
    <citation type="journal article" date="2020" name="Fungal Divers.">
        <title>Resolving the Mortierellaceae phylogeny through synthesis of multi-gene phylogenetics and phylogenomics.</title>
        <authorList>
            <person name="Vandepol N."/>
            <person name="Liber J."/>
            <person name="Desiro A."/>
            <person name="Na H."/>
            <person name="Kennedy M."/>
            <person name="Barry K."/>
            <person name="Grigoriev I.V."/>
            <person name="Miller A.N."/>
            <person name="O'Donnell K."/>
            <person name="Stajich J.E."/>
            <person name="Bonito G."/>
        </authorList>
    </citation>
    <scope>NUCLEOTIDE SEQUENCE</scope>
    <source>
        <strain evidence="2">MES-2147</strain>
    </source>
</reference>
<dbReference type="Proteomes" id="UP000749646">
    <property type="component" value="Unassembled WGS sequence"/>
</dbReference>
<name>A0A9P6ILA6_9FUNG</name>
<dbReference type="Pfam" id="PF08550">
    <property type="entry name" value="GATA_AreA"/>
    <property type="match status" value="1"/>
</dbReference>
<dbReference type="PANTHER" id="PTHR28051:SF1">
    <property type="entry name" value="PROTEIN MTL1-RELATED"/>
    <property type="match status" value="1"/>
</dbReference>
<protein>
    <recommendedName>
        <fullName evidence="1">Nitrogen regulatory protein areA GATA-like domain-containing protein</fullName>
    </recommendedName>
</protein>
<dbReference type="GO" id="GO:0005773">
    <property type="term" value="C:vacuole"/>
    <property type="evidence" value="ECO:0007669"/>
    <property type="project" value="GOC"/>
</dbReference>
<comment type="caution">
    <text evidence="2">The sequence shown here is derived from an EMBL/GenBank/DDBJ whole genome shotgun (WGS) entry which is preliminary data.</text>
</comment>
<proteinExistence type="predicted"/>
<dbReference type="AlphaFoldDB" id="A0A9P6ILA6"/>
<dbReference type="PANTHER" id="PTHR28051">
    <property type="entry name" value="PROTEIN MTL1-RELATED"/>
    <property type="match status" value="1"/>
</dbReference>
<accession>A0A9P6ILA6</accession>
<dbReference type="GO" id="GO:0042149">
    <property type="term" value="P:cellular response to glucose starvation"/>
    <property type="evidence" value="ECO:0007669"/>
    <property type="project" value="TreeGrafter"/>
</dbReference>
<sequence>MHDDTDAGRLIPMNLPALAIDYLGSTWTNEEDIAASWKFMTKQKHDLINGLRLENASWRNWAKQRHNLKTISPKVLNWLKDSDTTWLYGPLYQAAIDDFDVSRFGTQTLSSESAASSSTAVALMTMTTANGSGKALKPALKHRTISERFKSDTLFHAETDMMRLRRQNGMADESAVFKEHRHPKLTKLRFNDSVAQCVSIDMSDIISSEDGRSYYDDDEVEEEEEGGILELGDDNVYRIRRRSAEDENENGDGSLVRISPKRRRYPKSIIHITPTRLKSANWFGVSPEEYYE</sequence>
<keyword evidence="3" id="KW-1185">Reference proteome</keyword>
<dbReference type="OrthoDB" id="5563539at2759"/>
<feature type="domain" description="Nitrogen regulatory protein areA GATA-like" evidence="1">
    <location>
        <begin position="36"/>
        <end position="63"/>
    </location>
</feature>
<dbReference type="EMBL" id="JAAAHW010010459">
    <property type="protein sequence ID" value="KAF9925755.1"/>
    <property type="molecule type" value="Genomic_DNA"/>
</dbReference>
<feature type="non-terminal residue" evidence="2">
    <location>
        <position position="1"/>
    </location>
</feature>
<evidence type="ECO:0000313" key="2">
    <source>
        <dbReference type="EMBL" id="KAF9925755.1"/>
    </source>
</evidence>
<dbReference type="GO" id="GO:0007039">
    <property type="term" value="P:protein catabolic process in the vacuole"/>
    <property type="evidence" value="ECO:0007669"/>
    <property type="project" value="TreeGrafter"/>
</dbReference>
<evidence type="ECO:0000259" key="1">
    <source>
        <dbReference type="Pfam" id="PF08550"/>
    </source>
</evidence>